<dbReference type="InterPro" id="IPR001123">
    <property type="entry name" value="LeuE-type"/>
</dbReference>
<dbReference type="AlphaFoldDB" id="A0A1I4TLZ4"/>
<evidence type="ECO:0000256" key="3">
    <source>
        <dbReference type="ARBA" id="ARBA00022692"/>
    </source>
</evidence>
<feature type="transmembrane region" description="Helical" evidence="6">
    <location>
        <begin position="145"/>
        <end position="168"/>
    </location>
</feature>
<dbReference type="GO" id="GO:0015171">
    <property type="term" value="F:amino acid transmembrane transporter activity"/>
    <property type="evidence" value="ECO:0007669"/>
    <property type="project" value="TreeGrafter"/>
</dbReference>
<dbReference type="STRING" id="1720063.SAMN05216217_11511"/>
<evidence type="ECO:0000256" key="2">
    <source>
        <dbReference type="ARBA" id="ARBA00022475"/>
    </source>
</evidence>
<dbReference type="OrthoDB" id="5638726at2"/>
<feature type="transmembrane region" description="Helical" evidence="6">
    <location>
        <begin position="6"/>
        <end position="24"/>
    </location>
</feature>
<gene>
    <name evidence="7" type="ORF">SAMN05216217_11511</name>
</gene>
<evidence type="ECO:0000313" key="8">
    <source>
        <dbReference type="Proteomes" id="UP000243629"/>
    </source>
</evidence>
<dbReference type="PANTHER" id="PTHR30086">
    <property type="entry name" value="ARGININE EXPORTER PROTEIN ARGO"/>
    <property type="match status" value="1"/>
</dbReference>
<comment type="subcellular location">
    <subcellularLocation>
        <location evidence="1">Cell membrane</location>
        <topology evidence="1">Multi-pass membrane protein</topology>
    </subcellularLocation>
</comment>
<dbReference type="GO" id="GO:0005886">
    <property type="term" value="C:plasma membrane"/>
    <property type="evidence" value="ECO:0007669"/>
    <property type="project" value="UniProtKB-SubCell"/>
</dbReference>
<proteinExistence type="predicted"/>
<sequence length="202" mass="21021">MVSFFSGFGLGISLIAAIGAQNAWVLSHSMRGQHRLLLAGICIGCDCLLILLGIFALDALQGRLPQLVPVLTLGGVAMLLWLGSQSAWRAWRGNSRLQAGESAVYGSAAALAAATLAITLLNPHVYLDTVVLLGSVGARQSSPLLYALGACLASAVWFGSLTGAAPTLARLLRTPRSWQLFDAGIALMLLSLALGLLWGLVG</sequence>
<evidence type="ECO:0000313" key="7">
    <source>
        <dbReference type="EMBL" id="SFM77739.1"/>
    </source>
</evidence>
<feature type="transmembrane region" description="Helical" evidence="6">
    <location>
        <begin position="103"/>
        <end position="125"/>
    </location>
</feature>
<evidence type="ECO:0000256" key="1">
    <source>
        <dbReference type="ARBA" id="ARBA00004651"/>
    </source>
</evidence>
<feature type="transmembrane region" description="Helical" evidence="6">
    <location>
        <begin position="63"/>
        <end position="82"/>
    </location>
</feature>
<keyword evidence="3 6" id="KW-0812">Transmembrane</keyword>
<dbReference type="Pfam" id="PF01810">
    <property type="entry name" value="LysE"/>
    <property type="match status" value="1"/>
</dbReference>
<organism evidence="7 8">
    <name type="scientific">Halopseudomonas yangmingensis</name>
    <dbReference type="NCBI Taxonomy" id="1720063"/>
    <lineage>
        <taxon>Bacteria</taxon>
        <taxon>Pseudomonadati</taxon>
        <taxon>Pseudomonadota</taxon>
        <taxon>Gammaproteobacteria</taxon>
        <taxon>Pseudomonadales</taxon>
        <taxon>Pseudomonadaceae</taxon>
        <taxon>Halopseudomonas</taxon>
    </lineage>
</organism>
<keyword evidence="8" id="KW-1185">Reference proteome</keyword>
<evidence type="ECO:0000256" key="6">
    <source>
        <dbReference type="SAM" id="Phobius"/>
    </source>
</evidence>
<dbReference type="PANTHER" id="PTHR30086:SF20">
    <property type="entry name" value="ARGININE EXPORTER PROTEIN ARGO-RELATED"/>
    <property type="match status" value="1"/>
</dbReference>
<evidence type="ECO:0000256" key="4">
    <source>
        <dbReference type="ARBA" id="ARBA00022989"/>
    </source>
</evidence>
<feature type="transmembrane region" description="Helical" evidence="6">
    <location>
        <begin position="36"/>
        <end position="57"/>
    </location>
</feature>
<keyword evidence="5 6" id="KW-0472">Membrane</keyword>
<dbReference type="RefSeq" id="WP_093477818.1">
    <property type="nucleotide sequence ID" value="NZ_FOUI01000015.1"/>
</dbReference>
<dbReference type="EMBL" id="FOUI01000015">
    <property type="protein sequence ID" value="SFM77739.1"/>
    <property type="molecule type" value="Genomic_DNA"/>
</dbReference>
<protein>
    <submittedName>
        <fullName evidence="7">L-lysine exporter family protein LysE/ArgO</fullName>
    </submittedName>
</protein>
<keyword evidence="4 6" id="KW-1133">Transmembrane helix</keyword>
<evidence type="ECO:0000256" key="5">
    <source>
        <dbReference type="ARBA" id="ARBA00023136"/>
    </source>
</evidence>
<keyword evidence="2" id="KW-1003">Cell membrane</keyword>
<accession>A0A1I4TLZ4</accession>
<reference evidence="8" key="1">
    <citation type="submission" date="2016-10" db="EMBL/GenBank/DDBJ databases">
        <authorList>
            <person name="Varghese N."/>
            <person name="Submissions S."/>
        </authorList>
    </citation>
    <scope>NUCLEOTIDE SEQUENCE [LARGE SCALE GENOMIC DNA]</scope>
    <source>
        <strain evidence="8">DSM 24213</strain>
    </source>
</reference>
<feature type="transmembrane region" description="Helical" evidence="6">
    <location>
        <begin position="180"/>
        <end position="201"/>
    </location>
</feature>
<dbReference type="Proteomes" id="UP000243629">
    <property type="component" value="Unassembled WGS sequence"/>
</dbReference>
<name>A0A1I4TLZ4_9GAMM</name>